<keyword evidence="1" id="KW-0732">Signal</keyword>
<evidence type="ECO:0008006" key="4">
    <source>
        <dbReference type="Google" id="ProtNLM"/>
    </source>
</evidence>
<feature type="chain" id="PRO_5016582433" description="Lipoprotein" evidence="1">
    <location>
        <begin position="20"/>
        <end position="164"/>
    </location>
</feature>
<feature type="signal peptide" evidence="1">
    <location>
        <begin position="1"/>
        <end position="19"/>
    </location>
</feature>
<proteinExistence type="predicted"/>
<protein>
    <recommendedName>
        <fullName evidence="4">Lipoprotein</fullName>
    </recommendedName>
</protein>
<name>A0A380U416_9PAST</name>
<reference evidence="2 3" key="1">
    <citation type="submission" date="2018-06" db="EMBL/GenBank/DDBJ databases">
        <authorList>
            <consortium name="Pathogen Informatics"/>
            <person name="Doyle S."/>
        </authorList>
    </citation>
    <scope>NUCLEOTIDE SEQUENCE [LARGE SCALE GENOMIC DNA]</scope>
    <source>
        <strain evidence="2 3">NCTC10801</strain>
    </source>
</reference>
<sequence length="164" mass="18270">MRYLKYSLFLASAALITGCAELSAINDKVGEIAGQINQRVYGSGSNNTTVNHNGVTIHNEKDSFTSRQNIDQLFIKVRREFGFRPVETDDRAGKVYHTVPGTLYHVSGFFGHDEDSRGVSLGDNYLEVILEKTGSKSVSVSWEASGSERWVKQAELRLKKVIKN</sequence>
<organism evidence="2 3">
    <name type="scientific">[Actinobacillus] rossii</name>
    <dbReference type="NCBI Taxonomy" id="123820"/>
    <lineage>
        <taxon>Bacteria</taxon>
        <taxon>Pseudomonadati</taxon>
        <taxon>Pseudomonadota</taxon>
        <taxon>Gammaproteobacteria</taxon>
        <taxon>Pasteurellales</taxon>
        <taxon>Pasteurellaceae</taxon>
    </lineage>
</organism>
<accession>A0A380U416</accession>
<dbReference type="Proteomes" id="UP000254649">
    <property type="component" value="Unassembled WGS sequence"/>
</dbReference>
<keyword evidence="3" id="KW-1185">Reference proteome</keyword>
<dbReference type="AlphaFoldDB" id="A0A380U416"/>
<evidence type="ECO:0000256" key="1">
    <source>
        <dbReference type="SAM" id="SignalP"/>
    </source>
</evidence>
<dbReference type="PROSITE" id="PS51257">
    <property type="entry name" value="PROKAR_LIPOPROTEIN"/>
    <property type="match status" value="1"/>
</dbReference>
<evidence type="ECO:0000313" key="3">
    <source>
        <dbReference type="Proteomes" id="UP000254649"/>
    </source>
</evidence>
<dbReference type="EMBL" id="UFRQ01000003">
    <property type="protein sequence ID" value="SUT95447.1"/>
    <property type="molecule type" value="Genomic_DNA"/>
</dbReference>
<gene>
    <name evidence="2" type="ORF">NCTC10801_02470</name>
</gene>
<evidence type="ECO:0000313" key="2">
    <source>
        <dbReference type="EMBL" id="SUT95447.1"/>
    </source>
</evidence>
<dbReference type="OrthoDB" id="5680089at2"/>